<dbReference type="PROSITE" id="PS51854">
    <property type="entry name" value="CSPG"/>
    <property type="match status" value="1"/>
</dbReference>
<dbReference type="InterPro" id="IPR039005">
    <property type="entry name" value="CSPG_rpt"/>
</dbReference>
<organism evidence="2 3">
    <name type="scientific">Rhodomicrobium udaipurense</name>
    <dbReference type="NCBI Taxonomy" id="1202716"/>
    <lineage>
        <taxon>Bacteria</taxon>
        <taxon>Pseudomonadati</taxon>
        <taxon>Pseudomonadota</taxon>
        <taxon>Alphaproteobacteria</taxon>
        <taxon>Hyphomicrobiales</taxon>
        <taxon>Hyphomicrobiaceae</taxon>
        <taxon>Rhodomicrobium</taxon>
    </lineage>
</organism>
<dbReference type="InterPro" id="IPR007607">
    <property type="entry name" value="BacA/B"/>
</dbReference>
<dbReference type="Proteomes" id="UP000623250">
    <property type="component" value="Unassembled WGS sequence"/>
</dbReference>
<dbReference type="Pfam" id="PF16184">
    <property type="entry name" value="Cadherin_3"/>
    <property type="match status" value="1"/>
</dbReference>
<keyword evidence="3" id="KW-1185">Reference proteome</keyword>
<dbReference type="AlphaFoldDB" id="A0A8I1GGN7"/>
<gene>
    <name evidence="2" type="ORF">JDN41_05555</name>
</gene>
<dbReference type="Pfam" id="PF04519">
    <property type="entry name" value="Bactofilin"/>
    <property type="match status" value="1"/>
</dbReference>
<accession>A0A8I1GGN7</accession>
<evidence type="ECO:0000313" key="2">
    <source>
        <dbReference type="EMBL" id="MBJ7543020.1"/>
    </source>
</evidence>
<name>A0A8I1GGN7_9HYPH</name>
<proteinExistence type="inferred from homology"/>
<protein>
    <submittedName>
        <fullName evidence="2">Polymer-forming cytoskeletal protein</fullName>
    </submittedName>
</protein>
<comment type="caution">
    <text evidence="2">The sequence shown here is derived from an EMBL/GenBank/DDBJ whole genome shotgun (WGS) entry which is preliminary data.</text>
</comment>
<comment type="similarity">
    <text evidence="1">Belongs to the bactofilin family.</text>
</comment>
<dbReference type="PANTHER" id="PTHR35024">
    <property type="entry name" value="HYPOTHETICAL CYTOSOLIC PROTEIN"/>
    <property type="match status" value="1"/>
</dbReference>
<sequence length="213" mass="22405">MAREAIIQEDTIIKGKIRNCRQMEIHGYVEGELAAESVIIHQGGTFFGTLKTDQADVAGSLQGEVFVKNLISIRSTGAVNGNVRYGQLAMEMGADLSAELRNVPPKLAGDLDIAVKRGRSVVITTADITAIDPDDSAEELSYSVSNVSNGIVALASNAGISVDRFTQADIEAGRVLFVHDGGDSSTASFDVLVSDDNGANSGRAQTVHVNVKG</sequence>
<dbReference type="EMBL" id="JAEMUK010000010">
    <property type="protein sequence ID" value="MBJ7543020.1"/>
    <property type="molecule type" value="Genomic_DNA"/>
</dbReference>
<evidence type="ECO:0000313" key="3">
    <source>
        <dbReference type="Proteomes" id="UP000623250"/>
    </source>
</evidence>
<dbReference type="RefSeq" id="WP_199502323.1">
    <property type="nucleotide sequence ID" value="NZ_JAEMUK010000010.1"/>
</dbReference>
<reference evidence="2 3" key="1">
    <citation type="submission" date="2020-12" db="EMBL/GenBank/DDBJ databases">
        <title>Revised draft genomes of Rhodomicrobium vannielii ATCC 17100 and Rhodomicrobium udaipurense JA643.</title>
        <authorList>
            <person name="Conners E.M."/>
            <person name="Davenport E.J."/>
            <person name="Bose A."/>
        </authorList>
    </citation>
    <scope>NUCLEOTIDE SEQUENCE [LARGE SCALE GENOMIC DNA]</scope>
    <source>
        <strain evidence="2 3">JA643</strain>
    </source>
</reference>
<evidence type="ECO:0000256" key="1">
    <source>
        <dbReference type="ARBA" id="ARBA00044755"/>
    </source>
</evidence>
<dbReference type="PANTHER" id="PTHR35024:SF4">
    <property type="entry name" value="POLYMER-FORMING CYTOSKELETAL PROTEIN"/>
    <property type="match status" value="1"/>
</dbReference>